<feature type="domain" description="DUF6377" evidence="3">
    <location>
        <begin position="255"/>
        <end position="500"/>
    </location>
</feature>
<dbReference type="AlphaFoldDB" id="A0A5M6A734"/>
<protein>
    <recommendedName>
        <fullName evidence="3">DUF6377 domain-containing protein</fullName>
    </recommendedName>
</protein>
<keyword evidence="1" id="KW-1133">Transmembrane helix</keyword>
<dbReference type="Pfam" id="PF19904">
    <property type="entry name" value="DUF6377"/>
    <property type="match status" value="1"/>
</dbReference>
<feature type="signal peptide" evidence="2">
    <location>
        <begin position="1"/>
        <end position="18"/>
    </location>
</feature>
<keyword evidence="2" id="KW-0732">Signal</keyword>
<dbReference type="Proteomes" id="UP000325055">
    <property type="component" value="Unassembled WGS sequence"/>
</dbReference>
<dbReference type="EMBL" id="VVYW01000012">
    <property type="protein sequence ID" value="KAA5407639.1"/>
    <property type="molecule type" value="Genomic_DNA"/>
</dbReference>
<feature type="transmembrane region" description="Helical" evidence="1">
    <location>
        <begin position="327"/>
        <end position="349"/>
    </location>
</feature>
<sequence length="541" mass="63341">MRMFLFLLLVQFVSTASASRTDSILTILDSELGKKMEYRMEKEKQISTLKQSLFVASSVYEQYFICDKLYNEYSSYQFDSAYVYAQKSIEKAELLKNDELMESAKSNLLFCFISAGLFKDAIDVMQEINTSRMSIRQKQIFYDQMSRLYSELARENMKEPYHRKYVNLCQAYCDSALLILPEGSYEYNNVLALKTYTNPDIPSEKKIAFYERITDPKDRNLHQLAINSSILGALYMGDRNSEPALYNLALSAISDIRLGITETASKTTLAIWCYELGNIEKASKYIHASLEDANFYNARHRKVDINAVLPIIDKENMEIVARQNNKLIILLVLVCIFATLLSVCLWFYYKINKKLGKKEKIIREQFNQLQTVSDQLNTAYENLKEADAIKDQYILESLYSKSDYYNKIESILKKIDHKLSVRQYDSIKGLHTEFDLKRERENMFQSFDKTFLMLFPDFVREYNKLFPEDKQVELDEENALTLELRIFALIRLGITNSEKVSQFLNLSVNTIYAYKTRIKAKSLVPKEEFEYYIMRIKRAYN</sequence>
<evidence type="ECO:0000313" key="5">
    <source>
        <dbReference type="Proteomes" id="UP000325055"/>
    </source>
</evidence>
<dbReference type="InterPro" id="IPR045957">
    <property type="entry name" value="DUF6377"/>
</dbReference>
<proteinExistence type="predicted"/>
<organism evidence="4 5">
    <name type="scientific">Bacteroides cellulosilyticus</name>
    <dbReference type="NCBI Taxonomy" id="246787"/>
    <lineage>
        <taxon>Bacteria</taxon>
        <taxon>Pseudomonadati</taxon>
        <taxon>Bacteroidota</taxon>
        <taxon>Bacteroidia</taxon>
        <taxon>Bacteroidales</taxon>
        <taxon>Bacteroidaceae</taxon>
        <taxon>Bacteroides</taxon>
    </lineage>
</organism>
<dbReference type="RefSeq" id="WP_149950044.1">
    <property type="nucleotide sequence ID" value="NZ_JADMQL010000011.1"/>
</dbReference>
<evidence type="ECO:0000259" key="3">
    <source>
        <dbReference type="Pfam" id="PF19904"/>
    </source>
</evidence>
<gene>
    <name evidence="4" type="ORF">F2Y86_15895</name>
</gene>
<comment type="caution">
    <text evidence="4">The sequence shown here is derived from an EMBL/GenBank/DDBJ whole genome shotgun (WGS) entry which is preliminary data.</text>
</comment>
<accession>A0A5M6A734</accession>
<keyword evidence="1" id="KW-0472">Membrane</keyword>
<keyword evidence="1" id="KW-0812">Transmembrane</keyword>
<feature type="chain" id="PRO_5024369273" description="DUF6377 domain-containing protein" evidence="2">
    <location>
        <begin position="19"/>
        <end position="541"/>
    </location>
</feature>
<name>A0A5M6A734_9BACE</name>
<reference evidence="4 5" key="1">
    <citation type="journal article" date="2019" name="Nat. Med.">
        <title>A library of human gut bacterial isolates paired with longitudinal multiomics data enables mechanistic microbiome research.</title>
        <authorList>
            <person name="Poyet M."/>
            <person name="Groussin M."/>
            <person name="Gibbons S.M."/>
            <person name="Avila-Pacheco J."/>
            <person name="Jiang X."/>
            <person name="Kearney S.M."/>
            <person name="Perrotta A.R."/>
            <person name="Berdy B."/>
            <person name="Zhao S."/>
            <person name="Lieberman T.D."/>
            <person name="Swanson P.K."/>
            <person name="Smith M."/>
            <person name="Roesemann S."/>
            <person name="Alexander J.E."/>
            <person name="Rich S.A."/>
            <person name="Livny J."/>
            <person name="Vlamakis H."/>
            <person name="Clish C."/>
            <person name="Bullock K."/>
            <person name="Deik A."/>
            <person name="Scott J."/>
            <person name="Pierce K.A."/>
            <person name="Xavier R.J."/>
            <person name="Alm E.J."/>
        </authorList>
    </citation>
    <scope>NUCLEOTIDE SEQUENCE [LARGE SCALE GENOMIC DNA]</scope>
    <source>
        <strain evidence="4 5">BIOML-A7</strain>
    </source>
</reference>
<evidence type="ECO:0000256" key="1">
    <source>
        <dbReference type="SAM" id="Phobius"/>
    </source>
</evidence>
<evidence type="ECO:0000256" key="2">
    <source>
        <dbReference type="SAM" id="SignalP"/>
    </source>
</evidence>
<evidence type="ECO:0000313" key="4">
    <source>
        <dbReference type="EMBL" id="KAA5407639.1"/>
    </source>
</evidence>